<dbReference type="RefSeq" id="WP_043974900.1">
    <property type="nucleotide sequence ID" value="NZ_JAPQKF010000014.1"/>
</dbReference>
<gene>
    <name evidence="2" type="ORF">QTA56_17495</name>
</gene>
<evidence type="ECO:0000259" key="1">
    <source>
        <dbReference type="Pfam" id="PF12728"/>
    </source>
</evidence>
<dbReference type="Pfam" id="PF12728">
    <property type="entry name" value="HTH_17"/>
    <property type="match status" value="1"/>
</dbReference>
<evidence type="ECO:0000313" key="2">
    <source>
        <dbReference type="EMBL" id="MDN0016008.1"/>
    </source>
</evidence>
<accession>A0ABT7WTM3</accession>
<name>A0ABT7WTM3_9GAMM</name>
<evidence type="ECO:0000313" key="3">
    <source>
        <dbReference type="Proteomes" id="UP001168524"/>
    </source>
</evidence>
<dbReference type="Gene3D" id="1.10.1660.10">
    <property type="match status" value="1"/>
</dbReference>
<reference evidence="2" key="1">
    <citation type="submission" date="2023-06" db="EMBL/GenBank/DDBJ databases">
        <title>Two novel species of Acinetobacter isolated from motorbike repairing workshop in Vietnam.</title>
        <authorList>
            <person name="Le N.T.T."/>
        </authorList>
    </citation>
    <scope>NUCLEOTIDE SEQUENCE</scope>
    <source>
        <strain evidence="2">VNH17</strain>
    </source>
</reference>
<keyword evidence="3" id="KW-1185">Reference proteome</keyword>
<dbReference type="SUPFAM" id="SSF46955">
    <property type="entry name" value="Putative DNA-binding domain"/>
    <property type="match status" value="1"/>
</dbReference>
<protein>
    <submittedName>
        <fullName evidence="2">Helix-turn-helix domain-containing protein</fullName>
    </submittedName>
</protein>
<feature type="domain" description="Helix-turn-helix" evidence="1">
    <location>
        <begin position="7"/>
        <end position="55"/>
    </location>
</feature>
<sequence>MKPESLLCTTAEAAKLLGLQPQTLRKWAIYETGPILPKRHGRLLRWNRNEILKFAGEIK</sequence>
<comment type="caution">
    <text evidence="2">The sequence shown here is derived from an EMBL/GenBank/DDBJ whole genome shotgun (WGS) entry which is preliminary data.</text>
</comment>
<dbReference type="EMBL" id="JAUDZE010000014">
    <property type="protein sequence ID" value="MDN0016008.1"/>
    <property type="molecule type" value="Genomic_DNA"/>
</dbReference>
<organism evidence="2 3">
    <name type="scientific">Acinetobacter thutiue</name>
    <dbReference type="NCBI Taxonomy" id="2998078"/>
    <lineage>
        <taxon>Bacteria</taxon>
        <taxon>Pseudomonadati</taxon>
        <taxon>Pseudomonadota</taxon>
        <taxon>Gammaproteobacteria</taxon>
        <taxon>Moraxellales</taxon>
        <taxon>Moraxellaceae</taxon>
        <taxon>Acinetobacter</taxon>
    </lineage>
</organism>
<dbReference type="Proteomes" id="UP001168524">
    <property type="component" value="Unassembled WGS sequence"/>
</dbReference>
<proteinExistence type="predicted"/>
<dbReference type="InterPro" id="IPR009061">
    <property type="entry name" value="DNA-bd_dom_put_sf"/>
</dbReference>
<dbReference type="InterPro" id="IPR041657">
    <property type="entry name" value="HTH_17"/>
</dbReference>